<organism evidence="2 3">
    <name type="scientific">Albidovulum marisflavi</name>
    <dbReference type="NCBI Taxonomy" id="2984159"/>
    <lineage>
        <taxon>Bacteria</taxon>
        <taxon>Pseudomonadati</taxon>
        <taxon>Pseudomonadota</taxon>
        <taxon>Alphaproteobacteria</taxon>
        <taxon>Rhodobacterales</taxon>
        <taxon>Paracoccaceae</taxon>
        <taxon>Albidovulum</taxon>
    </lineage>
</organism>
<accession>A0ABT2ZE62</accession>
<name>A0ABT2ZE62_9RHOB</name>
<comment type="caution">
    <text evidence="2">The sequence shown here is derived from an EMBL/GenBank/DDBJ whole genome shotgun (WGS) entry which is preliminary data.</text>
</comment>
<dbReference type="EMBL" id="JAOWKY010000003">
    <property type="protein sequence ID" value="MCV2869380.1"/>
    <property type="molecule type" value="Genomic_DNA"/>
</dbReference>
<dbReference type="Proteomes" id="UP001652542">
    <property type="component" value="Unassembled WGS sequence"/>
</dbReference>
<gene>
    <name evidence="2" type="ORF">OEW28_12165</name>
</gene>
<evidence type="ECO:0000256" key="1">
    <source>
        <dbReference type="SAM" id="SignalP"/>
    </source>
</evidence>
<evidence type="ECO:0000313" key="3">
    <source>
        <dbReference type="Proteomes" id="UP001652542"/>
    </source>
</evidence>
<sequence>MKLTRFLALATALAISAAPVSSETIKPKGGSALIGWFGPWYMTKTTFADGSRVCFAHNLSANYTLPRLSILSVVGGKDPGPWVQYQGRADFPPNSQADLTIGKAGFKLGTGSEGPDPVLTPRNEKEAIQIVNALLDAEKGGQNRVSVTDGSGKSYKFSTRQTAKVVGYLERNCDFKH</sequence>
<keyword evidence="1" id="KW-0732">Signal</keyword>
<dbReference type="RefSeq" id="WP_263735043.1">
    <property type="nucleotide sequence ID" value="NZ_JAOWKY010000003.1"/>
</dbReference>
<feature type="chain" id="PRO_5047293996" evidence="1">
    <location>
        <begin position="18"/>
        <end position="177"/>
    </location>
</feature>
<proteinExistence type="predicted"/>
<evidence type="ECO:0000313" key="2">
    <source>
        <dbReference type="EMBL" id="MCV2869380.1"/>
    </source>
</evidence>
<feature type="signal peptide" evidence="1">
    <location>
        <begin position="1"/>
        <end position="17"/>
    </location>
</feature>
<keyword evidence="3" id="KW-1185">Reference proteome</keyword>
<reference evidence="2 3" key="1">
    <citation type="submission" date="2022-10" db="EMBL/GenBank/DDBJ databases">
        <title>Defluviimonas sp. nov., isolated from ocean surface water.</title>
        <authorList>
            <person name="He W."/>
            <person name="Wang L."/>
            <person name="Zhang D.-F."/>
        </authorList>
    </citation>
    <scope>NUCLEOTIDE SEQUENCE [LARGE SCALE GENOMIC DNA]</scope>
    <source>
        <strain evidence="2 3">WL0002</strain>
    </source>
</reference>
<protein>
    <submittedName>
        <fullName evidence="2">Uncharacterized protein</fullName>
    </submittedName>
</protein>